<dbReference type="Proteomes" id="UP000324222">
    <property type="component" value="Unassembled WGS sequence"/>
</dbReference>
<sequence>MVKKNILYASRHVLTKTSCYRSSSYFSSSSPLIPATTTDQYRRDLSHAQGPSRNLPLQYTTPATAATSCAPTDLTTTPTRNSRPLPSSLVAHLPQDIILLPSGGKGGGGGGGRTYEMKKKNGVKEN</sequence>
<reference evidence="2 3" key="1">
    <citation type="submission" date="2019-05" db="EMBL/GenBank/DDBJ databases">
        <title>Another draft genome of Portunus trituberculatus and its Hox gene families provides insights of decapod evolution.</title>
        <authorList>
            <person name="Jeong J.-H."/>
            <person name="Song I."/>
            <person name="Kim S."/>
            <person name="Choi T."/>
            <person name="Kim D."/>
            <person name="Ryu S."/>
            <person name="Kim W."/>
        </authorList>
    </citation>
    <scope>NUCLEOTIDE SEQUENCE [LARGE SCALE GENOMIC DNA]</scope>
    <source>
        <tissue evidence="2">Muscle</tissue>
    </source>
</reference>
<protein>
    <submittedName>
        <fullName evidence="2">Uncharacterized protein</fullName>
    </submittedName>
</protein>
<gene>
    <name evidence="2" type="ORF">E2C01_076796</name>
</gene>
<evidence type="ECO:0000313" key="2">
    <source>
        <dbReference type="EMBL" id="MPC82150.1"/>
    </source>
</evidence>
<proteinExistence type="predicted"/>
<accession>A0A5B7ICP6</accession>
<name>A0A5B7ICP6_PORTR</name>
<dbReference type="EMBL" id="VSRR010058988">
    <property type="protein sequence ID" value="MPC82150.1"/>
    <property type="molecule type" value="Genomic_DNA"/>
</dbReference>
<evidence type="ECO:0000313" key="3">
    <source>
        <dbReference type="Proteomes" id="UP000324222"/>
    </source>
</evidence>
<feature type="region of interest" description="Disordered" evidence="1">
    <location>
        <begin position="42"/>
        <end position="87"/>
    </location>
</feature>
<feature type="compositionally biased region" description="Polar residues" evidence="1">
    <location>
        <begin position="73"/>
        <end position="85"/>
    </location>
</feature>
<feature type="region of interest" description="Disordered" evidence="1">
    <location>
        <begin position="100"/>
        <end position="126"/>
    </location>
</feature>
<comment type="caution">
    <text evidence="2">The sequence shown here is derived from an EMBL/GenBank/DDBJ whole genome shotgun (WGS) entry which is preliminary data.</text>
</comment>
<evidence type="ECO:0000256" key="1">
    <source>
        <dbReference type="SAM" id="MobiDB-lite"/>
    </source>
</evidence>
<feature type="compositionally biased region" description="Gly residues" evidence="1">
    <location>
        <begin position="103"/>
        <end position="113"/>
    </location>
</feature>
<feature type="compositionally biased region" description="Polar residues" evidence="1">
    <location>
        <begin position="49"/>
        <end position="59"/>
    </location>
</feature>
<feature type="compositionally biased region" description="Low complexity" evidence="1">
    <location>
        <begin position="60"/>
        <end position="72"/>
    </location>
</feature>
<organism evidence="2 3">
    <name type="scientific">Portunus trituberculatus</name>
    <name type="common">Swimming crab</name>
    <name type="synonym">Neptunus trituberculatus</name>
    <dbReference type="NCBI Taxonomy" id="210409"/>
    <lineage>
        <taxon>Eukaryota</taxon>
        <taxon>Metazoa</taxon>
        <taxon>Ecdysozoa</taxon>
        <taxon>Arthropoda</taxon>
        <taxon>Crustacea</taxon>
        <taxon>Multicrustacea</taxon>
        <taxon>Malacostraca</taxon>
        <taxon>Eumalacostraca</taxon>
        <taxon>Eucarida</taxon>
        <taxon>Decapoda</taxon>
        <taxon>Pleocyemata</taxon>
        <taxon>Brachyura</taxon>
        <taxon>Eubrachyura</taxon>
        <taxon>Portunoidea</taxon>
        <taxon>Portunidae</taxon>
        <taxon>Portuninae</taxon>
        <taxon>Portunus</taxon>
    </lineage>
</organism>
<feature type="compositionally biased region" description="Basic and acidic residues" evidence="1">
    <location>
        <begin position="115"/>
        <end position="126"/>
    </location>
</feature>
<keyword evidence="3" id="KW-1185">Reference proteome</keyword>
<dbReference type="AlphaFoldDB" id="A0A5B7ICP6"/>